<keyword evidence="4 6" id="KW-0368">Histidine biosynthesis</keyword>
<evidence type="ECO:0000256" key="3">
    <source>
        <dbReference type="ARBA" id="ARBA00022605"/>
    </source>
</evidence>
<dbReference type="Proteomes" id="UP000019591">
    <property type="component" value="Chromosome"/>
</dbReference>
<dbReference type="PROSITE" id="PS00954">
    <property type="entry name" value="IGP_DEHYDRATASE_1"/>
    <property type="match status" value="1"/>
</dbReference>
<keyword evidence="6" id="KW-0963">Cytoplasm</keyword>
<comment type="similarity">
    <text evidence="6 7">Belongs to the imidazoleglycerol-phosphate dehydratase family.</text>
</comment>
<dbReference type="STRING" id="1286171.EAL2_c14120"/>
<dbReference type="GO" id="GO:0004424">
    <property type="term" value="F:imidazoleglycerol-phosphate dehydratase activity"/>
    <property type="evidence" value="ECO:0007669"/>
    <property type="project" value="UniProtKB-UniRule"/>
</dbReference>
<dbReference type="CDD" id="cd07914">
    <property type="entry name" value="IGPD"/>
    <property type="match status" value="1"/>
</dbReference>
<organism evidence="8 9">
    <name type="scientific">Peptoclostridium acidaminophilum DSM 3953</name>
    <dbReference type="NCBI Taxonomy" id="1286171"/>
    <lineage>
        <taxon>Bacteria</taxon>
        <taxon>Bacillati</taxon>
        <taxon>Bacillota</taxon>
        <taxon>Clostridia</taxon>
        <taxon>Peptostreptococcales</taxon>
        <taxon>Peptoclostridiaceae</taxon>
        <taxon>Peptoclostridium</taxon>
    </lineage>
</organism>
<dbReference type="NCBIfam" id="NF002111">
    <property type="entry name" value="PRK00951.2-1"/>
    <property type="match status" value="1"/>
</dbReference>
<dbReference type="AlphaFoldDB" id="W8TKK1"/>
<dbReference type="RefSeq" id="WP_025435691.1">
    <property type="nucleotide sequence ID" value="NZ_CP007452.1"/>
</dbReference>
<dbReference type="HAMAP" id="MF_00076">
    <property type="entry name" value="HisB"/>
    <property type="match status" value="1"/>
</dbReference>
<protein>
    <recommendedName>
        <fullName evidence="2 6">Imidazoleglycerol-phosphate dehydratase</fullName>
        <shortName evidence="6">IGPD</shortName>
        <ecNumber evidence="6 7">4.2.1.19</ecNumber>
    </recommendedName>
</protein>
<dbReference type="PANTHER" id="PTHR23133">
    <property type="entry name" value="IMIDAZOLEGLYCEROL-PHOSPHATE DEHYDRATASE HIS7"/>
    <property type="match status" value="1"/>
</dbReference>
<proteinExistence type="inferred from homology"/>
<dbReference type="EMBL" id="CP007452">
    <property type="protein sequence ID" value="AHM56707.1"/>
    <property type="molecule type" value="Genomic_DNA"/>
</dbReference>
<name>W8TKK1_PEPAC</name>
<evidence type="ECO:0000313" key="8">
    <source>
        <dbReference type="EMBL" id="AHM56707.1"/>
    </source>
</evidence>
<dbReference type="InterPro" id="IPR020568">
    <property type="entry name" value="Ribosomal_Su5_D2-typ_SF"/>
</dbReference>
<dbReference type="HOGENOM" id="CLU_044308_3_0_9"/>
<dbReference type="FunFam" id="3.30.230.40:FF:000001">
    <property type="entry name" value="Imidazoleglycerol-phosphate dehydratase HisB"/>
    <property type="match status" value="1"/>
</dbReference>
<dbReference type="GO" id="GO:0005737">
    <property type="term" value="C:cytoplasm"/>
    <property type="evidence" value="ECO:0007669"/>
    <property type="project" value="UniProtKB-SubCell"/>
</dbReference>
<dbReference type="NCBIfam" id="NF002114">
    <property type="entry name" value="PRK00951.2-4"/>
    <property type="match status" value="1"/>
</dbReference>
<evidence type="ECO:0000313" key="9">
    <source>
        <dbReference type="Proteomes" id="UP000019591"/>
    </source>
</evidence>
<evidence type="ECO:0000256" key="1">
    <source>
        <dbReference type="ARBA" id="ARBA00005047"/>
    </source>
</evidence>
<evidence type="ECO:0000256" key="7">
    <source>
        <dbReference type="RuleBase" id="RU000599"/>
    </source>
</evidence>
<dbReference type="PATRIC" id="fig|1286171.3.peg.1362"/>
<dbReference type="UniPathway" id="UPA00031">
    <property type="reaction ID" value="UER00011"/>
</dbReference>
<dbReference type="PROSITE" id="PS00955">
    <property type="entry name" value="IGP_DEHYDRATASE_2"/>
    <property type="match status" value="1"/>
</dbReference>
<gene>
    <name evidence="6 8" type="primary">hisB</name>
    <name evidence="8" type="ORF">EAL2_c14120</name>
</gene>
<evidence type="ECO:0000256" key="5">
    <source>
        <dbReference type="ARBA" id="ARBA00023239"/>
    </source>
</evidence>
<dbReference type="InterPro" id="IPR020565">
    <property type="entry name" value="ImidazoleglycerP_deHydtase_CS"/>
</dbReference>
<dbReference type="Gene3D" id="3.30.230.40">
    <property type="entry name" value="Imidazole glycerol phosphate dehydratase, domain 1"/>
    <property type="match status" value="2"/>
</dbReference>
<dbReference type="NCBIfam" id="NF002107">
    <property type="entry name" value="PRK00951.1-2"/>
    <property type="match status" value="1"/>
</dbReference>
<dbReference type="InterPro" id="IPR000807">
    <property type="entry name" value="ImidazoleglycerolP_deHydtase"/>
</dbReference>
<dbReference type="FunFam" id="3.30.230.40:FF:000003">
    <property type="entry name" value="Imidazoleglycerol-phosphate dehydratase HisB"/>
    <property type="match status" value="1"/>
</dbReference>
<dbReference type="SUPFAM" id="SSF54211">
    <property type="entry name" value="Ribosomal protein S5 domain 2-like"/>
    <property type="match status" value="2"/>
</dbReference>
<dbReference type="InterPro" id="IPR038494">
    <property type="entry name" value="IGPD_sf"/>
</dbReference>
<keyword evidence="9" id="KW-1185">Reference proteome</keyword>
<comment type="pathway">
    <text evidence="1 6 7">Amino-acid biosynthesis; L-histidine biosynthesis; L-histidine from 5-phospho-alpha-D-ribose 1-diphosphate: step 6/9.</text>
</comment>
<dbReference type="KEGG" id="eac:EAL2_c14120"/>
<comment type="subcellular location">
    <subcellularLocation>
        <location evidence="6 7">Cytoplasm</location>
    </subcellularLocation>
</comment>
<evidence type="ECO:0000256" key="6">
    <source>
        <dbReference type="HAMAP-Rule" id="MF_00076"/>
    </source>
</evidence>
<reference evidence="8 9" key="1">
    <citation type="journal article" date="2014" name="Genome Announc.">
        <title>Complete Genome Sequence of Amino Acid-Utilizing Eubacterium acidaminophilum al-2 (DSM 3953).</title>
        <authorList>
            <person name="Poehlein A."/>
            <person name="Andreesen J.R."/>
            <person name="Daniel R."/>
        </authorList>
    </citation>
    <scope>NUCLEOTIDE SEQUENCE [LARGE SCALE GENOMIC DNA]</scope>
    <source>
        <strain evidence="8 9">DSM 3953</strain>
    </source>
</reference>
<comment type="catalytic activity">
    <reaction evidence="6 7">
        <text>D-erythro-1-(imidazol-4-yl)glycerol 3-phosphate = 3-(imidazol-4-yl)-2-oxopropyl phosphate + H2O</text>
        <dbReference type="Rhea" id="RHEA:11040"/>
        <dbReference type="ChEBI" id="CHEBI:15377"/>
        <dbReference type="ChEBI" id="CHEBI:57766"/>
        <dbReference type="ChEBI" id="CHEBI:58278"/>
        <dbReference type="EC" id="4.2.1.19"/>
    </reaction>
</comment>
<dbReference type="GO" id="GO:0000105">
    <property type="term" value="P:L-histidine biosynthetic process"/>
    <property type="evidence" value="ECO:0007669"/>
    <property type="project" value="UniProtKB-UniRule"/>
</dbReference>
<dbReference type="PANTHER" id="PTHR23133:SF2">
    <property type="entry name" value="IMIDAZOLEGLYCEROL-PHOSPHATE DEHYDRATASE"/>
    <property type="match status" value="1"/>
</dbReference>
<dbReference type="Pfam" id="PF00475">
    <property type="entry name" value="IGPD"/>
    <property type="match status" value="1"/>
</dbReference>
<dbReference type="eggNOG" id="COG0131">
    <property type="taxonomic scope" value="Bacteria"/>
</dbReference>
<keyword evidence="5 6" id="KW-0456">Lyase</keyword>
<sequence>MRKIAKSRNTLETNIEIRLNVDGSGKSSIDTGVGFFNHMMTLFAKHGLFDLDIQVKGDTDVDDHHTVEDIGITLGQAFAEALGEKRGIVRYGHSYVPMDETLARSVVDLGGRPYLAFDYKFERDKVGSFDTELVKEFLTGFSNSLACNIHIDVIRGENTHHIIEAIFKSLSRAISQAVSVDQRISGVMSTKGVI</sequence>
<dbReference type="EC" id="4.2.1.19" evidence="6 7"/>
<evidence type="ECO:0000256" key="2">
    <source>
        <dbReference type="ARBA" id="ARBA00016664"/>
    </source>
</evidence>
<accession>W8TKK1</accession>
<keyword evidence="3 6" id="KW-0028">Amino-acid biosynthesis</keyword>
<evidence type="ECO:0000256" key="4">
    <source>
        <dbReference type="ARBA" id="ARBA00023102"/>
    </source>
</evidence>
<dbReference type="OrthoDB" id="9790411at2"/>